<dbReference type="Proteomes" id="UP000308600">
    <property type="component" value="Unassembled WGS sequence"/>
</dbReference>
<organism evidence="1 2">
    <name type="scientific">Pluteus cervinus</name>
    <dbReference type="NCBI Taxonomy" id="181527"/>
    <lineage>
        <taxon>Eukaryota</taxon>
        <taxon>Fungi</taxon>
        <taxon>Dikarya</taxon>
        <taxon>Basidiomycota</taxon>
        <taxon>Agaricomycotina</taxon>
        <taxon>Agaricomycetes</taxon>
        <taxon>Agaricomycetidae</taxon>
        <taxon>Agaricales</taxon>
        <taxon>Pluteineae</taxon>
        <taxon>Pluteaceae</taxon>
        <taxon>Pluteus</taxon>
    </lineage>
</organism>
<gene>
    <name evidence="1" type="ORF">BDN72DRAFT_58043</name>
</gene>
<reference evidence="1 2" key="1">
    <citation type="journal article" date="2019" name="Nat. Ecol. Evol.">
        <title>Megaphylogeny resolves global patterns of mushroom evolution.</title>
        <authorList>
            <person name="Varga T."/>
            <person name="Krizsan K."/>
            <person name="Foldi C."/>
            <person name="Dima B."/>
            <person name="Sanchez-Garcia M."/>
            <person name="Sanchez-Ramirez S."/>
            <person name="Szollosi G.J."/>
            <person name="Szarkandi J.G."/>
            <person name="Papp V."/>
            <person name="Albert L."/>
            <person name="Andreopoulos W."/>
            <person name="Angelini C."/>
            <person name="Antonin V."/>
            <person name="Barry K.W."/>
            <person name="Bougher N.L."/>
            <person name="Buchanan P."/>
            <person name="Buyck B."/>
            <person name="Bense V."/>
            <person name="Catcheside P."/>
            <person name="Chovatia M."/>
            <person name="Cooper J."/>
            <person name="Damon W."/>
            <person name="Desjardin D."/>
            <person name="Finy P."/>
            <person name="Geml J."/>
            <person name="Haridas S."/>
            <person name="Hughes K."/>
            <person name="Justo A."/>
            <person name="Karasinski D."/>
            <person name="Kautmanova I."/>
            <person name="Kiss B."/>
            <person name="Kocsube S."/>
            <person name="Kotiranta H."/>
            <person name="LaButti K.M."/>
            <person name="Lechner B.E."/>
            <person name="Liimatainen K."/>
            <person name="Lipzen A."/>
            <person name="Lukacs Z."/>
            <person name="Mihaltcheva S."/>
            <person name="Morgado L.N."/>
            <person name="Niskanen T."/>
            <person name="Noordeloos M.E."/>
            <person name="Ohm R.A."/>
            <person name="Ortiz-Santana B."/>
            <person name="Ovrebo C."/>
            <person name="Racz N."/>
            <person name="Riley R."/>
            <person name="Savchenko A."/>
            <person name="Shiryaev A."/>
            <person name="Soop K."/>
            <person name="Spirin V."/>
            <person name="Szebenyi C."/>
            <person name="Tomsovsky M."/>
            <person name="Tulloss R.E."/>
            <person name="Uehling J."/>
            <person name="Grigoriev I.V."/>
            <person name="Vagvolgyi C."/>
            <person name="Papp T."/>
            <person name="Martin F.M."/>
            <person name="Miettinen O."/>
            <person name="Hibbett D.S."/>
            <person name="Nagy L.G."/>
        </authorList>
    </citation>
    <scope>NUCLEOTIDE SEQUENCE [LARGE SCALE GENOMIC DNA]</scope>
    <source>
        <strain evidence="1 2">NL-1719</strain>
    </source>
</reference>
<keyword evidence="2" id="KW-1185">Reference proteome</keyword>
<protein>
    <submittedName>
        <fullName evidence="1">Uncharacterized protein</fullName>
    </submittedName>
</protein>
<evidence type="ECO:0000313" key="2">
    <source>
        <dbReference type="Proteomes" id="UP000308600"/>
    </source>
</evidence>
<sequence>MDPECGDECCPGCTTAVAVSELGVRDVEDAAYNMQLQPNTRTLIELVNSWNRWNHRGSASPESELALLCLESLHYLKLGPLSEEAECHDQDVIDLWPVIFKWITIVYSSRFREKHLDSPSITSFEEEAISAIGNVLLVLSCVPTLPDIMAASPGILKMVAFMWVLDDKVTPGCSTFIGSSVVATFLLRLTNSTLVLDNILAAAGNDPDVVLRIACARIEQGLGSDDLESDRSLDNLAVLAFSASAAGHQLRRACLKVDVIPTCLATLKKIGMLAWEGNVLNSRPSYMIYPAFSCVLKCLITGGYFEVLRAVKCGLFEALLECYPYLSAWPPDRRDDILAIVVVVLPPYLVFRKITRAIYKVLSRLVDSAGFRRIKGTPTGRVLDHLRDVAARHHSLLVRSHTTLTPCDNEKCMERRLKSDFRACNACHFAWYCSQECQKMAWRGGNDHKGICSVYQRLHLESKPVRALRNKTFMYELSLSTVRSVIPDLPEVIKERYPSFPLLSLVVIIDFLVFPPTCTIHSGDEVMHTRREIEGILKRLLATAQFAQCQGELLVANYIGFGDDGLFVLPTSIDLNCWGRQSVDRRL</sequence>
<accession>A0ACD3BBY6</accession>
<dbReference type="EMBL" id="ML208268">
    <property type="protein sequence ID" value="TFK74512.1"/>
    <property type="molecule type" value="Genomic_DNA"/>
</dbReference>
<name>A0ACD3BBY6_9AGAR</name>
<evidence type="ECO:0000313" key="1">
    <source>
        <dbReference type="EMBL" id="TFK74512.1"/>
    </source>
</evidence>
<proteinExistence type="predicted"/>